<dbReference type="Pfam" id="PF03171">
    <property type="entry name" value="2OG-FeII_Oxy"/>
    <property type="match status" value="1"/>
</dbReference>
<evidence type="ECO:0000259" key="4">
    <source>
        <dbReference type="PROSITE" id="PS51471"/>
    </source>
</evidence>
<sequence length="370" mass="39758">MVSYWRVTNGIQVYNILRLPHHGGMANLPVVDLADAAGRPLEFAVELREAMREVGFCYLVGHGADDLEDEEDGLFALAKRLFALPDGEKAAVSMAQSPHFRGYTRLGGELTGGQVDWREQIDIGPDLDPIPGARGSWNLQGPNQWPPGLPELRPAVERHCARLDAVGQSLLEALALSFGAEPGSFDRAFYPEPGPADPDGYVPRPATLLKIVRYPGGSGYRQGVGAHKDSGVLTLLASAPGSVGLQVDVPGQGWTDAPTVPGALIVNIGELLEVATGGYLRATRHRVLAPAEGEERLSVPFFYNPALGSTLPALDLPAELAERVRPAPPEPDNPIFRTYGENAWKSRIRAHPDVAERWHGIAAKAPASAY</sequence>
<protein>
    <recommendedName>
        <fullName evidence="4">Fe2OG dioxygenase domain-containing protein</fullName>
    </recommendedName>
</protein>
<dbReference type="PROSITE" id="PS51471">
    <property type="entry name" value="FE2OG_OXY"/>
    <property type="match status" value="1"/>
</dbReference>
<dbReference type="Proteomes" id="UP000004816">
    <property type="component" value="Unassembled WGS sequence"/>
</dbReference>
<reference evidence="5 6" key="1">
    <citation type="journal article" date="2011" name="Stand. Genomic Sci.">
        <title>High quality draft genome sequence of Segniliparus rugosus CDC 945(T)= (ATCC BAA-974(T)).</title>
        <authorList>
            <person name="Earl A.M."/>
            <person name="Desjardins C.A."/>
            <person name="Fitzgerald M.G."/>
            <person name="Arachchi H.M."/>
            <person name="Zeng Q."/>
            <person name="Mehta T."/>
            <person name="Griggs A."/>
            <person name="Birren B.W."/>
            <person name="Toney N.C."/>
            <person name="Carr J."/>
            <person name="Posey J."/>
            <person name="Butler W.R."/>
        </authorList>
    </citation>
    <scope>NUCLEOTIDE SEQUENCE [LARGE SCALE GENOMIC DNA]</scope>
    <source>
        <strain evidence="6">ATCC BAA-974 / DSM 45345 / CCUG 50838 / CIP 108380 / JCM 13579 / CDC 945</strain>
    </source>
</reference>
<dbReference type="HOGENOM" id="CLU_010119_6_3_11"/>
<evidence type="ECO:0000256" key="2">
    <source>
        <dbReference type="ARBA" id="ARBA00023194"/>
    </source>
</evidence>
<evidence type="ECO:0000313" key="5">
    <source>
        <dbReference type="EMBL" id="EFV13563.2"/>
    </source>
</evidence>
<dbReference type="InterPro" id="IPR027443">
    <property type="entry name" value="IPNS-like_sf"/>
</dbReference>
<evidence type="ECO:0000313" key="6">
    <source>
        <dbReference type="Proteomes" id="UP000004816"/>
    </source>
</evidence>
<dbReference type="eggNOG" id="COG3491">
    <property type="taxonomic scope" value="Bacteria"/>
</dbReference>
<proteinExistence type="inferred from homology"/>
<keyword evidence="3" id="KW-0408">Iron</keyword>
<dbReference type="Pfam" id="PF14226">
    <property type="entry name" value="DIOX_N"/>
    <property type="match status" value="1"/>
</dbReference>
<dbReference type="Gene3D" id="2.60.120.330">
    <property type="entry name" value="B-lactam Antibiotic, Isopenicillin N Synthase, Chain"/>
    <property type="match status" value="1"/>
</dbReference>
<name>E5XQ07_SEGRC</name>
<evidence type="ECO:0000256" key="3">
    <source>
        <dbReference type="RuleBase" id="RU003682"/>
    </source>
</evidence>
<dbReference type="InterPro" id="IPR026992">
    <property type="entry name" value="DIOX_N"/>
</dbReference>
<dbReference type="AlphaFoldDB" id="E5XQ07"/>
<dbReference type="SUPFAM" id="SSF51197">
    <property type="entry name" value="Clavaminate synthase-like"/>
    <property type="match status" value="1"/>
</dbReference>
<dbReference type="InterPro" id="IPR044861">
    <property type="entry name" value="IPNS-like_FE2OG_OXY"/>
</dbReference>
<dbReference type="STRING" id="679197.HMPREF9336_01579"/>
<comment type="pathway">
    <text evidence="1">Antibiotic biosynthesis.</text>
</comment>
<dbReference type="GO" id="GO:0016491">
    <property type="term" value="F:oxidoreductase activity"/>
    <property type="evidence" value="ECO:0007669"/>
    <property type="project" value="UniProtKB-KW"/>
</dbReference>
<keyword evidence="3" id="KW-0560">Oxidoreductase</keyword>
<accession>E5XQ07</accession>
<keyword evidence="2" id="KW-0045">Antibiotic biosynthesis</keyword>
<dbReference type="GO" id="GO:0046872">
    <property type="term" value="F:metal ion binding"/>
    <property type="evidence" value="ECO:0007669"/>
    <property type="project" value="UniProtKB-KW"/>
</dbReference>
<feature type="domain" description="Fe2OG dioxygenase" evidence="4">
    <location>
        <begin position="204"/>
        <end position="305"/>
    </location>
</feature>
<dbReference type="InterPro" id="IPR005123">
    <property type="entry name" value="Oxoglu/Fe-dep_dioxygenase_dom"/>
</dbReference>
<comment type="similarity">
    <text evidence="3">Belongs to the iron/ascorbate-dependent oxidoreductase family.</text>
</comment>
<dbReference type="PRINTS" id="PR00682">
    <property type="entry name" value="IPNSYNTHASE"/>
</dbReference>
<keyword evidence="6" id="KW-1185">Reference proteome</keyword>
<organism evidence="5 6">
    <name type="scientific">Segniliparus rugosus (strain ATCC BAA-974 / DSM 45345 / CCUG 50838 / CIP 108380 / JCM 13579 / CDC 945)</name>
    <dbReference type="NCBI Taxonomy" id="679197"/>
    <lineage>
        <taxon>Bacteria</taxon>
        <taxon>Bacillati</taxon>
        <taxon>Actinomycetota</taxon>
        <taxon>Actinomycetes</taxon>
        <taxon>Mycobacteriales</taxon>
        <taxon>Segniliparaceae</taxon>
        <taxon>Segniliparus</taxon>
    </lineage>
</organism>
<comment type="caution">
    <text evidence="5">The sequence shown here is derived from an EMBL/GenBank/DDBJ whole genome shotgun (WGS) entry which is preliminary data.</text>
</comment>
<dbReference type="GO" id="GO:0017000">
    <property type="term" value="P:antibiotic biosynthetic process"/>
    <property type="evidence" value="ECO:0007669"/>
    <property type="project" value="UniProtKB-KW"/>
</dbReference>
<evidence type="ECO:0000256" key="1">
    <source>
        <dbReference type="ARBA" id="ARBA00004792"/>
    </source>
</evidence>
<dbReference type="InterPro" id="IPR050231">
    <property type="entry name" value="Iron_ascorbate_oxido_reductase"/>
</dbReference>
<keyword evidence="3" id="KW-0479">Metal-binding</keyword>
<gene>
    <name evidence="5" type="ORF">HMPREF9336_01579</name>
</gene>
<dbReference type="PANTHER" id="PTHR47990">
    <property type="entry name" value="2-OXOGLUTARATE (2OG) AND FE(II)-DEPENDENT OXYGENASE SUPERFAMILY PROTEIN-RELATED"/>
    <property type="match status" value="1"/>
</dbReference>
<dbReference type="EMBL" id="ACZI02000001">
    <property type="protein sequence ID" value="EFV13563.2"/>
    <property type="molecule type" value="Genomic_DNA"/>
</dbReference>